<proteinExistence type="predicted"/>
<dbReference type="InterPro" id="IPR012349">
    <property type="entry name" value="Split_barrel_FMN-bd"/>
</dbReference>
<evidence type="ECO:0000313" key="1">
    <source>
        <dbReference type="EMBL" id="MCZ0856479.1"/>
    </source>
</evidence>
<protein>
    <recommendedName>
        <fullName evidence="3">Pyridoxamine 5'-phosphate oxidase putative domain-containing protein</fullName>
    </recommendedName>
</protein>
<dbReference type="RefSeq" id="WP_268916281.1">
    <property type="nucleotide sequence ID" value="NZ_JAPTMY010000001.1"/>
</dbReference>
<sequence length="126" mass="13467">MSDGAFRALPLDKWPWRPSPVAGQIVYATTTGRDGATDLAPKSWVSMAAFAGPVIGLGCRRRHRTCRNATATGRLTLSFGRIERIAVRREVCDLPASEAYARPAPAFLLEAGLTAGLGPVRRCADG</sequence>
<reference evidence="1" key="1">
    <citation type="submission" date="2022-10" db="EMBL/GenBank/DDBJ databases">
        <title>Genome sequence of Actinomyces israelii ATCC 10048.</title>
        <authorList>
            <person name="Watt R.M."/>
            <person name="Tong W.M."/>
        </authorList>
    </citation>
    <scope>NUCLEOTIDE SEQUENCE</scope>
    <source>
        <strain evidence="1">ATCC 10048</strain>
    </source>
</reference>
<accession>A0ABT4I413</accession>
<dbReference type="Gene3D" id="2.30.110.10">
    <property type="entry name" value="Electron Transport, Fmn-binding Protein, Chain A"/>
    <property type="match status" value="1"/>
</dbReference>
<dbReference type="SUPFAM" id="SSF50475">
    <property type="entry name" value="FMN-binding split barrel"/>
    <property type="match status" value="1"/>
</dbReference>
<dbReference type="EMBL" id="JAPTMY010000001">
    <property type="protein sequence ID" value="MCZ0856479.1"/>
    <property type="molecule type" value="Genomic_DNA"/>
</dbReference>
<dbReference type="Proteomes" id="UP001072034">
    <property type="component" value="Unassembled WGS sequence"/>
</dbReference>
<name>A0ABT4I413_9ACTO</name>
<keyword evidence="2" id="KW-1185">Reference proteome</keyword>
<organism evidence="1 2">
    <name type="scientific">Actinomyces israelii</name>
    <dbReference type="NCBI Taxonomy" id="1659"/>
    <lineage>
        <taxon>Bacteria</taxon>
        <taxon>Bacillati</taxon>
        <taxon>Actinomycetota</taxon>
        <taxon>Actinomycetes</taxon>
        <taxon>Actinomycetales</taxon>
        <taxon>Actinomycetaceae</taxon>
        <taxon>Actinomyces</taxon>
    </lineage>
</organism>
<evidence type="ECO:0008006" key="3">
    <source>
        <dbReference type="Google" id="ProtNLM"/>
    </source>
</evidence>
<gene>
    <name evidence="1" type="ORF">OHJ16_00235</name>
</gene>
<comment type="caution">
    <text evidence="1">The sequence shown here is derived from an EMBL/GenBank/DDBJ whole genome shotgun (WGS) entry which is preliminary data.</text>
</comment>
<evidence type="ECO:0000313" key="2">
    <source>
        <dbReference type="Proteomes" id="UP001072034"/>
    </source>
</evidence>